<evidence type="ECO:0000313" key="1">
    <source>
        <dbReference type="EMBL" id="ELK29827.1"/>
    </source>
</evidence>
<protein>
    <submittedName>
        <fullName evidence="1">Uncharacterized protein</fullName>
    </submittedName>
</protein>
<dbReference type="EMBL" id="KB107572">
    <property type="protein sequence ID" value="ELK29827.1"/>
    <property type="molecule type" value="Genomic_DNA"/>
</dbReference>
<dbReference type="Proteomes" id="UP000010556">
    <property type="component" value="Unassembled WGS sequence"/>
</dbReference>
<reference evidence="2" key="1">
    <citation type="journal article" date="2013" name="Science">
        <title>Comparative analysis of bat genomes provides insight into the evolution of flight and immunity.</title>
        <authorList>
            <person name="Zhang G."/>
            <person name="Cowled C."/>
            <person name="Shi Z."/>
            <person name="Huang Z."/>
            <person name="Bishop-Lilly K.A."/>
            <person name="Fang X."/>
            <person name="Wynne J.W."/>
            <person name="Xiong Z."/>
            <person name="Baker M.L."/>
            <person name="Zhao W."/>
            <person name="Tachedjian M."/>
            <person name="Zhu Y."/>
            <person name="Zhou P."/>
            <person name="Jiang X."/>
            <person name="Ng J."/>
            <person name="Yang L."/>
            <person name="Wu L."/>
            <person name="Xiao J."/>
            <person name="Feng Y."/>
            <person name="Chen Y."/>
            <person name="Sun X."/>
            <person name="Zhang Y."/>
            <person name="Marsh G.A."/>
            <person name="Crameri G."/>
            <person name="Broder C.C."/>
            <person name="Frey K.G."/>
            <person name="Wang L.F."/>
            <person name="Wang J."/>
        </authorList>
    </citation>
    <scope>NUCLEOTIDE SEQUENCE [LARGE SCALE GENOMIC DNA]</scope>
</reference>
<keyword evidence="2" id="KW-1185">Reference proteome</keyword>
<proteinExistence type="predicted"/>
<accession>L5LUT8</accession>
<organism evidence="1 2">
    <name type="scientific">Myotis davidii</name>
    <name type="common">David's myotis</name>
    <dbReference type="NCBI Taxonomy" id="225400"/>
    <lineage>
        <taxon>Eukaryota</taxon>
        <taxon>Metazoa</taxon>
        <taxon>Chordata</taxon>
        <taxon>Craniata</taxon>
        <taxon>Vertebrata</taxon>
        <taxon>Euteleostomi</taxon>
        <taxon>Mammalia</taxon>
        <taxon>Eutheria</taxon>
        <taxon>Laurasiatheria</taxon>
        <taxon>Chiroptera</taxon>
        <taxon>Yangochiroptera</taxon>
        <taxon>Vespertilionidae</taxon>
        <taxon>Myotis</taxon>
    </lineage>
</organism>
<dbReference type="AlphaFoldDB" id="L5LUT8"/>
<name>L5LUT8_MYODS</name>
<gene>
    <name evidence="1" type="ORF">MDA_GLEAN10007289</name>
</gene>
<sequence>MENGFYSWAPESYDPLCHTPLGNGGHNMDSQVQPNPKRQAFFSWGPGIGDFGTSSSIAS</sequence>
<evidence type="ECO:0000313" key="2">
    <source>
        <dbReference type="Proteomes" id="UP000010556"/>
    </source>
</evidence>